<gene>
    <name evidence="5" type="ORF">P3G67_00985</name>
</gene>
<evidence type="ECO:0000313" key="5">
    <source>
        <dbReference type="EMBL" id="MDF3287831.1"/>
    </source>
</evidence>
<evidence type="ECO:0000256" key="3">
    <source>
        <dbReference type="ARBA" id="ARBA00022989"/>
    </source>
</evidence>
<dbReference type="Pfam" id="PF07681">
    <property type="entry name" value="DoxX"/>
    <property type="match status" value="1"/>
</dbReference>
<keyword evidence="4" id="KW-0472">Membrane</keyword>
<keyword evidence="6" id="KW-1185">Reference proteome</keyword>
<accession>A0ABT5ZDS2</accession>
<organism evidence="5 6">
    <name type="scientific">Streptomyces silvisoli</name>
    <dbReference type="NCBI Taxonomy" id="3034235"/>
    <lineage>
        <taxon>Bacteria</taxon>
        <taxon>Bacillati</taxon>
        <taxon>Actinomycetota</taxon>
        <taxon>Actinomycetes</taxon>
        <taxon>Kitasatosporales</taxon>
        <taxon>Streptomycetaceae</taxon>
        <taxon>Streptomyces</taxon>
    </lineage>
</organism>
<dbReference type="RefSeq" id="WP_276091710.1">
    <property type="nucleotide sequence ID" value="NZ_JARJBC010000001.1"/>
</dbReference>
<keyword evidence="2" id="KW-0812">Transmembrane</keyword>
<evidence type="ECO:0008006" key="7">
    <source>
        <dbReference type="Google" id="ProtNLM"/>
    </source>
</evidence>
<evidence type="ECO:0000313" key="6">
    <source>
        <dbReference type="Proteomes" id="UP001216579"/>
    </source>
</evidence>
<evidence type="ECO:0000256" key="2">
    <source>
        <dbReference type="ARBA" id="ARBA00022692"/>
    </source>
</evidence>
<sequence length="141" mass="14545">MTRHRVAVACRWTSRSLLASSFLVGGISALRNPGHLPQAVERLGVPRGRMATNATASAMLAGAVALATGAAPVAATVVLGICLTGATAAVHPFWTEDDEGRRAAHRNAFLTNVSLLGALGVTAVDALQHRRRPGSSSRSSP</sequence>
<evidence type="ECO:0000256" key="4">
    <source>
        <dbReference type="ARBA" id="ARBA00023136"/>
    </source>
</evidence>
<comment type="caution">
    <text evidence="5">The sequence shown here is derived from an EMBL/GenBank/DDBJ whole genome shotgun (WGS) entry which is preliminary data.</text>
</comment>
<keyword evidence="3" id="KW-1133">Transmembrane helix</keyword>
<proteinExistence type="predicted"/>
<dbReference type="EMBL" id="JARJBC010000001">
    <property type="protein sequence ID" value="MDF3287831.1"/>
    <property type="molecule type" value="Genomic_DNA"/>
</dbReference>
<name>A0ABT5ZDS2_9ACTN</name>
<dbReference type="InterPro" id="IPR032808">
    <property type="entry name" value="DoxX"/>
</dbReference>
<comment type="subcellular location">
    <subcellularLocation>
        <location evidence="1">Membrane</location>
        <topology evidence="1">Multi-pass membrane protein</topology>
    </subcellularLocation>
</comment>
<evidence type="ECO:0000256" key="1">
    <source>
        <dbReference type="ARBA" id="ARBA00004141"/>
    </source>
</evidence>
<reference evidence="5 6" key="1">
    <citation type="submission" date="2023-03" db="EMBL/GenBank/DDBJ databases">
        <title>Draft genome sequence of Streptomyces sp. RB6PN23 isolated from peat swamp forest in Thailand.</title>
        <authorList>
            <person name="Klaysubun C."/>
            <person name="Duangmal K."/>
        </authorList>
    </citation>
    <scope>NUCLEOTIDE SEQUENCE [LARGE SCALE GENOMIC DNA]</scope>
    <source>
        <strain evidence="5 6">RB6PN23</strain>
    </source>
</reference>
<protein>
    <recommendedName>
        <fullName evidence="7">DoxX family protein</fullName>
    </recommendedName>
</protein>
<dbReference type="Proteomes" id="UP001216579">
    <property type="component" value="Unassembled WGS sequence"/>
</dbReference>